<comment type="function">
    <text evidence="14">Catalyzes the conversion of 4-hydroxy-tetrahydrodipicolinate (HTPA) to tetrahydrodipicolinate.</text>
</comment>
<evidence type="ECO:0000259" key="15">
    <source>
        <dbReference type="Pfam" id="PF01113"/>
    </source>
</evidence>
<dbReference type="SUPFAM" id="SSF51735">
    <property type="entry name" value="NAD(P)-binding Rossmann-fold domains"/>
    <property type="match status" value="1"/>
</dbReference>
<evidence type="ECO:0000256" key="1">
    <source>
        <dbReference type="ARBA" id="ARBA00004496"/>
    </source>
</evidence>
<feature type="domain" description="Dihydrodipicolinate reductase C-terminal" evidence="16">
    <location>
        <begin position="136"/>
        <end position="272"/>
    </location>
</feature>
<dbReference type="EMBL" id="CP000934">
    <property type="protein sequence ID" value="ACE83752.1"/>
    <property type="molecule type" value="Genomic_DNA"/>
</dbReference>
<dbReference type="InterPro" id="IPR036291">
    <property type="entry name" value="NAD(P)-bd_dom_sf"/>
</dbReference>
<dbReference type="Proteomes" id="UP000001036">
    <property type="component" value="Chromosome"/>
</dbReference>
<evidence type="ECO:0000256" key="14">
    <source>
        <dbReference type="HAMAP-Rule" id="MF_00102"/>
    </source>
</evidence>
<comment type="similarity">
    <text evidence="2 14">Belongs to the DapB family.</text>
</comment>
<feature type="binding site" evidence="14">
    <location>
        <begin position="173"/>
        <end position="174"/>
    </location>
    <ligand>
        <name>(S)-2,3,4,5-tetrahydrodipicolinate</name>
        <dbReference type="ChEBI" id="CHEBI:16845"/>
    </ligand>
</feature>
<dbReference type="PANTHER" id="PTHR20836">
    <property type="entry name" value="DIHYDRODIPICOLINATE REDUCTASE"/>
    <property type="match status" value="1"/>
</dbReference>
<comment type="subunit">
    <text evidence="14">Homotetramer.</text>
</comment>
<feature type="active site" description="Proton donor/acceptor" evidence="14">
    <location>
        <position position="163"/>
    </location>
</feature>
<dbReference type="Gene3D" id="3.30.360.10">
    <property type="entry name" value="Dihydrodipicolinate Reductase, domain 2"/>
    <property type="match status" value="1"/>
</dbReference>
<comment type="subcellular location">
    <subcellularLocation>
        <location evidence="1 14">Cytoplasm</location>
    </subcellularLocation>
</comment>
<comment type="pathway">
    <text evidence="10 14">Amino-acid biosynthesis; L-lysine biosynthesis via DAP pathway; (S)-tetrahydrodipicolinate from L-aspartate: step 4/4.</text>
</comment>
<accession>B3PBC1</accession>
<feature type="binding site" evidence="14">
    <location>
        <position position="164"/>
    </location>
    <ligand>
        <name>(S)-2,3,4,5-tetrahydrodipicolinate</name>
        <dbReference type="ChEBI" id="CHEBI:16845"/>
    </ligand>
</feature>
<comment type="catalytic activity">
    <reaction evidence="12 14">
        <text>(S)-2,3,4,5-tetrahydrodipicolinate + NADP(+) + H2O = (2S,4S)-4-hydroxy-2,3,4,5-tetrahydrodipicolinate + NADPH + H(+)</text>
        <dbReference type="Rhea" id="RHEA:35331"/>
        <dbReference type="ChEBI" id="CHEBI:15377"/>
        <dbReference type="ChEBI" id="CHEBI:15378"/>
        <dbReference type="ChEBI" id="CHEBI:16845"/>
        <dbReference type="ChEBI" id="CHEBI:57783"/>
        <dbReference type="ChEBI" id="CHEBI:58349"/>
        <dbReference type="ChEBI" id="CHEBI:67139"/>
        <dbReference type="EC" id="1.17.1.8"/>
    </reaction>
</comment>
<evidence type="ECO:0000256" key="13">
    <source>
        <dbReference type="ARBA" id="ARBA00049396"/>
    </source>
</evidence>
<evidence type="ECO:0000256" key="5">
    <source>
        <dbReference type="ARBA" id="ARBA00022857"/>
    </source>
</evidence>
<keyword evidence="6 14" id="KW-0220">Diaminopimelate biosynthesis</keyword>
<evidence type="ECO:0000256" key="6">
    <source>
        <dbReference type="ARBA" id="ARBA00022915"/>
    </source>
</evidence>
<keyword evidence="8 14" id="KW-0520">NAD</keyword>
<keyword evidence="18" id="KW-1185">Reference proteome</keyword>
<keyword evidence="3 14" id="KW-0963">Cytoplasm</keyword>
<dbReference type="HAMAP" id="MF_00102">
    <property type="entry name" value="DapB"/>
    <property type="match status" value="1"/>
</dbReference>
<gene>
    <name evidence="14 17" type="primary">dapB</name>
    <name evidence="17" type="ordered locus">CJA_2688</name>
</gene>
<keyword evidence="7 14" id="KW-0560">Oxidoreductase</keyword>
<feature type="binding site" evidence="14">
    <location>
        <begin position="106"/>
        <end position="108"/>
    </location>
    <ligand>
        <name>NAD(+)</name>
        <dbReference type="ChEBI" id="CHEBI:57540"/>
    </ligand>
</feature>
<comment type="catalytic activity">
    <reaction evidence="13 14">
        <text>(S)-2,3,4,5-tetrahydrodipicolinate + NAD(+) + H2O = (2S,4S)-4-hydroxy-2,3,4,5-tetrahydrodipicolinate + NADH + H(+)</text>
        <dbReference type="Rhea" id="RHEA:35323"/>
        <dbReference type="ChEBI" id="CHEBI:15377"/>
        <dbReference type="ChEBI" id="CHEBI:15378"/>
        <dbReference type="ChEBI" id="CHEBI:16845"/>
        <dbReference type="ChEBI" id="CHEBI:57540"/>
        <dbReference type="ChEBI" id="CHEBI:57945"/>
        <dbReference type="ChEBI" id="CHEBI:67139"/>
        <dbReference type="EC" id="1.17.1.8"/>
    </reaction>
</comment>
<evidence type="ECO:0000256" key="9">
    <source>
        <dbReference type="ARBA" id="ARBA00023154"/>
    </source>
</evidence>
<comment type="caution">
    <text evidence="14">Lacks conserved residue(s) required for the propagation of feature annotation.</text>
</comment>
<dbReference type="AlphaFoldDB" id="B3PBC1"/>
<evidence type="ECO:0000256" key="7">
    <source>
        <dbReference type="ARBA" id="ARBA00023002"/>
    </source>
</evidence>
<dbReference type="InterPro" id="IPR022664">
    <property type="entry name" value="DapB_N_CS"/>
</dbReference>
<dbReference type="SUPFAM" id="SSF55347">
    <property type="entry name" value="Glyceraldehyde-3-phosphate dehydrogenase-like, C-terminal domain"/>
    <property type="match status" value="1"/>
</dbReference>
<keyword evidence="5 14" id="KW-0521">NADP</keyword>
<evidence type="ECO:0000313" key="17">
    <source>
        <dbReference type="EMBL" id="ACE83752.1"/>
    </source>
</evidence>
<evidence type="ECO:0000256" key="8">
    <source>
        <dbReference type="ARBA" id="ARBA00023027"/>
    </source>
</evidence>
<feature type="domain" description="Dihydrodipicolinate reductase N-terminal" evidence="15">
    <location>
        <begin position="11"/>
        <end position="133"/>
    </location>
</feature>
<evidence type="ECO:0000256" key="4">
    <source>
        <dbReference type="ARBA" id="ARBA00022605"/>
    </source>
</evidence>
<feature type="binding site" evidence="14">
    <location>
        <begin position="130"/>
        <end position="133"/>
    </location>
    <ligand>
        <name>NAD(+)</name>
        <dbReference type="ChEBI" id="CHEBI:57540"/>
    </ligand>
</feature>
<dbReference type="InterPro" id="IPR000846">
    <property type="entry name" value="DapB_N"/>
</dbReference>
<evidence type="ECO:0000256" key="10">
    <source>
        <dbReference type="ARBA" id="ARBA00037922"/>
    </source>
</evidence>
<dbReference type="GO" id="GO:0051287">
    <property type="term" value="F:NAD binding"/>
    <property type="evidence" value="ECO:0007669"/>
    <property type="project" value="UniProtKB-UniRule"/>
</dbReference>
<dbReference type="GO" id="GO:0005829">
    <property type="term" value="C:cytosol"/>
    <property type="evidence" value="ECO:0007669"/>
    <property type="project" value="TreeGrafter"/>
</dbReference>
<dbReference type="PANTHER" id="PTHR20836:SF0">
    <property type="entry name" value="4-HYDROXY-TETRAHYDRODIPICOLINATE REDUCTASE 1, CHLOROPLASTIC-RELATED"/>
    <property type="match status" value="1"/>
</dbReference>
<dbReference type="InterPro" id="IPR022663">
    <property type="entry name" value="DapB_C"/>
</dbReference>
<proteinExistence type="inferred from homology"/>
<sequence length="275" mass="29022">MTNSQDRHMTRIAIAGAAGRMGKALIESTHKNPDTALGAAIVRSGSSLIGADAGELGNVGKLGVAIVGSLAEVVDQFDVLIDFSSPLATLDNARVCAAHNKPVVIGTTGFSVAEKAELLAYQTQIPLLLSANFSTGVNLCFKLLDLAARVLGEGYDVEVYEAHHRHKVDSPSGTAVRMGEVLAKALERDLDKVAVYGREGQIGPRPADTIGFATVRGGDVVGDHTVMFMADGERVEITHKASSRLAFSNGAVRAAIWLQQQTSGLFDMQDVLGLR</sequence>
<dbReference type="GO" id="GO:0009089">
    <property type="term" value="P:lysine biosynthetic process via diaminopimelate"/>
    <property type="evidence" value="ECO:0007669"/>
    <property type="project" value="UniProtKB-UniRule"/>
</dbReference>
<feature type="binding site" evidence="14">
    <location>
        <position position="43"/>
    </location>
    <ligand>
        <name>NADP(+)</name>
        <dbReference type="ChEBI" id="CHEBI:58349"/>
    </ligand>
</feature>
<protein>
    <recommendedName>
        <fullName evidence="11 14">4-hydroxy-tetrahydrodipicolinate reductase</fullName>
        <shortName evidence="14">HTPA reductase</shortName>
        <ecNumber evidence="11 14">1.17.1.8</ecNumber>
    </recommendedName>
</protein>
<feature type="binding site" evidence="14">
    <location>
        <begin position="16"/>
        <end position="21"/>
    </location>
    <ligand>
        <name>NAD(+)</name>
        <dbReference type="ChEBI" id="CHEBI:57540"/>
    </ligand>
</feature>
<keyword evidence="9 14" id="KW-0457">Lysine biosynthesis</keyword>
<dbReference type="HOGENOM" id="CLU_047479_2_1_6"/>
<evidence type="ECO:0000256" key="2">
    <source>
        <dbReference type="ARBA" id="ARBA00006642"/>
    </source>
</evidence>
<reference evidence="17 18" key="1">
    <citation type="journal article" date="2008" name="J. Bacteriol.">
        <title>Insights into plant cell wall degradation from the genome sequence of the soil bacterium Cellvibrio japonicus.</title>
        <authorList>
            <person name="Deboy R.T."/>
            <person name="Mongodin E.F."/>
            <person name="Fouts D.E."/>
            <person name="Tailford L.E."/>
            <person name="Khouri H."/>
            <person name="Emerson J.B."/>
            <person name="Mohamoud Y."/>
            <person name="Watkins K."/>
            <person name="Henrissat B."/>
            <person name="Gilbert H.J."/>
            <person name="Nelson K.E."/>
        </authorList>
    </citation>
    <scope>NUCLEOTIDE SEQUENCE [LARGE SCALE GENOMIC DNA]</scope>
    <source>
        <strain evidence="17 18">Ueda107</strain>
    </source>
</reference>
<feature type="active site" description="Proton donor" evidence="14">
    <location>
        <position position="167"/>
    </location>
</feature>
<dbReference type="Pfam" id="PF05173">
    <property type="entry name" value="DapB_C"/>
    <property type="match status" value="1"/>
</dbReference>
<dbReference type="KEGG" id="cja:CJA_2688"/>
<evidence type="ECO:0000313" key="18">
    <source>
        <dbReference type="Proteomes" id="UP000001036"/>
    </source>
</evidence>
<dbReference type="Pfam" id="PF01113">
    <property type="entry name" value="DapB_N"/>
    <property type="match status" value="1"/>
</dbReference>
<dbReference type="PIRSF" id="PIRSF000161">
    <property type="entry name" value="DHPR"/>
    <property type="match status" value="1"/>
</dbReference>
<dbReference type="FunFam" id="3.40.50.720:FF:000048">
    <property type="entry name" value="4-hydroxy-tetrahydrodipicolinate reductase"/>
    <property type="match status" value="1"/>
</dbReference>
<comment type="caution">
    <text evidence="14">Was originally thought to be a dihydrodipicolinate reductase (DHDPR), catalyzing the conversion of dihydrodipicolinate to tetrahydrodipicolinate. However, it was shown in E.coli that the substrate of the enzymatic reaction is not dihydrodipicolinate (DHDP) but in fact (2S,4S)-4-hydroxy-2,3,4,5-tetrahydrodipicolinic acid (HTPA), the product released by the DapA-catalyzed reaction.</text>
</comment>
<dbReference type="eggNOG" id="COG0289">
    <property type="taxonomic scope" value="Bacteria"/>
</dbReference>
<keyword evidence="4 14" id="KW-0028">Amino-acid biosynthesis</keyword>
<dbReference type="GO" id="GO:0008839">
    <property type="term" value="F:4-hydroxy-tetrahydrodipicolinate reductase"/>
    <property type="evidence" value="ECO:0007669"/>
    <property type="project" value="UniProtKB-UniRule"/>
</dbReference>
<dbReference type="GO" id="GO:0016726">
    <property type="term" value="F:oxidoreductase activity, acting on CH or CH2 groups, NAD or NADP as acceptor"/>
    <property type="evidence" value="ECO:0007669"/>
    <property type="project" value="UniProtKB-UniRule"/>
</dbReference>
<evidence type="ECO:0000259" key="16">
    <source>
        <dbReference type="Pfam" id="PF05173"/>
    </source>
</evidence>
<dbReference type="GO" id="GO:0019877">
    <property type="term" value="P:diaminopimelate biosynthetic process"/>
    <property type="evidence" value="ECO:0007669"/>
    <property type="project" value="UniProtKB-UniRule"/>
</dbReference>
<evidence type="ECO:0000256" key="11">
    <source>
        <dbReference type="ARBA" id="ARBA00038983"/>
    </source>
</evidence>
<name>B3PBC1_CELJU</name>
<dbReference type="InterPro" id="IPR023940">
    <property type="entry name" value="DHDPR_bac"/>
</dbReference>
<dbReference type="NCBIfam" id="TIGR00036">
    <property type="entry name" value="dapB"/>
    <property type="match status" value="1"/>
</dbReference>
<dbReference type="GO" id="GO:0050661">
    <property type="term" value="F:NADP binding"/>
    <property type="evidence" value="ECO:0007669"/>
    <property type="project" value="UniProtKB-UniRule"/>
</dbReference>
<evidence type="ECO:0000256" key="12">
    <source>
        <dbReference type="ARBA" id="ARBA00049080"/>
    </source>
</evidence>
<dbReference type="PROSITE" id="PS01298">
    <property type="entry name" value="DAPB"/>
    <property type="match status" value="1"/>
</dbReference>
<dbReference type="FunFam" id="3.30.360.10:FF:000004">
    <property type="entry name" value="4-hydroxy-tetrahydrodipicolinate reductase"/>
    <property type="match status" value="1"/>
</dbReference>
<dbReference type="Gene3D" id="3.40.50.720">
    <property type="entry name" value="NAD(P)-binding Rossmann-like Domain"/>
    <property type="match status" value="1"/>
</dbReference>
<organism evidence="17 18">
    <name type="scientific">Cellvibrio japonicus (strain Ueda107)</name>
    <name type="common">Pseudomonas fluorescens subsp. cellulosa</name>
    <dbReference type="NCBI Taxonomy" id="498211"/>
    <lineage>
        <taxon>Bacteria</taxon>
        <taxon>Pseudomonadati</taxon>
        <taxon>Pseudomonadota</taxon>
        <taxon>Gammaproteobacteria</taxon>
        <taxon>Cellvibrionales</taxon>
        <taxon>Cellvibrionaceae</taxon>
        <taxon>Cellvibrio</taxon>
    </lineage>
</organism>
<dbReference type="STRING" id="498211.CJA_2688"/>
<dbReference type="CDD" id="cd02274">
    <property type="entry name" value="DHDPR_N"/>
    <property type="match status" value="1"/>
</dbReference>
<dbReference type="UniPathway" id="UPA00034">
    <property type="reaction ID" value="UER00018"/>
</dbReference>
<dbReference type="EC" id="1.17.1.8" evidence="11 14"/>
<evidence type="ECO:0000256" key="3">
    <source>
        <dbReference type="ARBA" id="ARBA00022490"/>
    </source>
</evidence>